<dbReference type="Pfam" id="PF02810">
    <property type="entry name" value="SEC-C"/>
    <property type="match status" value="1"/>
</dbReference>
<reference evidence="2 3" key="1">
    <citation type="submission" date="2009-01" db="EMBL/GenBank/DDBJ databases">
        <authorList>
            <person name="Qin X."/>
            <person name="Bachman B."/>
            <person name="Battles P."/>
            <person name="Bell A."/>
            <person name="Bess C."/>
            <person name="Bickham C."/>
            <person name="Chaboub L."/>
            <person name="Chen D."/>
            <person name="Coyle M."/>
            <person name="Deiros D.R."/>
            <person name="Dinh H."/>
            <person name="Forbes L."/>
            <person name="Fowler G."/>
            <person name="Francisco L."/>
            <person name="Fu Q."/>
            <person name="Gubbala S."/>
            <person name="Hale W."/>
            <person name="Han Y."/>
            <person name="Hemphill L."/>
            <person name="Highlander S.K."/>
            <person name="Hirani K."/>
            <person name="Hogues M."/>
            <person name="Jackson L."/>
            <person name="Jakkamsetti A."/>
            <person name="Javaid M."/>
            <person name="Jiang H."/>
            <person name="Korchina V."/>
            <person name="Kovar C."/>
            <person name="Lara F."/>
            <person name="Lee S."/>
            <person name="Mata R."/>
            <person name="Mathew T."/>
            <person name="Moen C."/>
            <person name="Morales K."/>
            <person name="Munidasa M."/>
            <person name="Nazareth L."/>
            <person name="Ngo R."/>
            <person name="Nguyen L."/>
            <person name="Okwuonu G."/>
            <person name="Ongeri F."/>
            <person name="Patil S."/>
            <person name="Petrosino J."/>
            <person name="Pham C."/>
            <person name="Pham P."/>
            <person name="Pu L.-L."/>
            <person name="Puazo M."/>
            <person name="Raj R."/>
            <person name="Reid J."/>
            <person name="Rouhana J."/>
            <person name="Saada N."/>
            <person name="Shang Y."/>
            <person name="Simmons D."/>
            <person name="Thornton R."/>
            <person name="Warren J."/>
            <person name="Weissenberger G."/>
            <person name="Zhang J."/>
            <person name="Zhang L."/>
            <person name="Zhou C."/>
            <person name="Zhu D."/>
            <person name="Muzny D."/>
            <person name="Worley K."/>
            <person name="Gibbs R."/>
        </authorList>
    </citation>
    <scope>NUCLEOTIDE SEQUENCE [LARGE SCALE GENOMIC DNA]</scope>
    <source>
        <strain evidence="2 3">DSM 15434</strain>
    </source>
</reference>
<proteinExistence type="predicted"/>
<evidence type="ECO:0000313" key="3">
    <source>
        <dbReference type="Proteomes" id="UP000004778"/>
    </source>
</evidence>
<dbReference type="Gene3D" id="3.10.450.50">
    <property type="match status" value="1"/>
</dbReference>
<dbReference type="HOGENOM" id="CLU_099590_2_0_11"/>
<keyword evidence="3" id="KW-1185">Reference proteome</keyword>
<dbReference type="SUPFAM" id="SSF103642">
    <property type="entry name" value="Sec-C motif"/>
    <property type="match status" value="1"/>
</dbReference>
<gene>
    <name evidence="2" type="ORF">HMPREF0058_2019</name>
</gene>
<dbReference type="Pfam" id="PF17775">
    <property type="entry name" value="YchJ_M-like"/>
    <property type="match status" value="1"/>
</dbReference>
<dbReference type="Proteomes" id="UP000004778">
    <property type="component" value="Unassembled WGS sequence"/>
</dbReference>
<evidence type="ECO:0000313" key="2">
    <source>
        <dbReference type="EMBL" id="EEH65109.1"/>
    </source>
</evidence>
<dbReference type="AlphaFoldDB" id="C0W825"/>
<sequence>MSPEPVLRAGAGASDPCPCGSGKTFGNCCQALLDGGAVASAEALMRSRYTAFALGDEDHLFRSWWPRTRPEGPYCHPGTRWTGLEVEEVHGGGSEAADGEEARVTFTAHFLTSDLNGRVVADQMRERSTFRKRAGRWFYVDGQAL</sequence>
<protein>
    <recommendedName>
        <fullName evidence="1">YchJ-like middle NTF2-like domain-containing protein</fullName>
    </recommendedName>
</protein>
<dbReference type="STRING" id="103621.GCA_001067145_01960"/>
<dbReference type="InterPro" id="IPR032710">
    <property type="entry name" value="NTF2-like_dom_sf"/>
</dbReference>
<organism evidence="2 3">
    <name type="scientific">Actinomyces urogenitalis DSM 15434</name>
    <dbReference type="NCBI Taxonomy" id="525246"/>
    <lineage>
        <taxon>Bacteria</taxon>
        <taxon>Bacillati</taxon>
        <taxon>Actinomycetota</taxon>
        <taxon>Actinomycetes</taxon>
        <taxon>Actinomycetales</taxon>
        <taxon>Actinomycetaceae</taxon>
        <taxon>Actinomyces</taxon>
    </lineage>
</organism>
<dbReference type="GeneID" id="81708107"/>
<feature type="domain" description="YchJ-like middle NTF2-like" evidence="1">
    <location>
        <begin position="40"/>
        <end position="142"/>
    </location>
</feature>
<dbReference type="RefSeq" id="WP_006548926.1">
    <property type="nucleotide sequence ID" value="NZ_DS999575.1"/>
</dbReference>
<dbReference type="InterPro" id="IPR048469">
    <property type="entry name" value="YchJ-like_M"/>
</dbReference>
<comment type="caution">
    <text evidence="2">The sequence shown here is derived from an EMBL/GenBank/DDBJ whole genome shotgun (WGS) entry which is preliminary data.</text>
</comment>
<accession>C0W825</accession>
<dbReference type="InterPro" id="IPR004027">
    <property type="entry name" value="SEC_C_motif"/>
</dbReference>
<name>C0W825_9ACTO</name>
<evidence type="ECO:0000259" key="1">
    <source>
        <dbReference type="Pfam" id="PF17775"/>
    </source>
</evidence>
<dbReference type="eggNOG" id="COG3012">
    <property type="taxonomic scope" value="Bacteria"/>
</dbReference>
<dbReference type="EMBL" id="ACFH01000183">
    <property type="protein sequence ID" value="EEH65109.1"/>
    <property type="molecule type" value="Genomic_DNA"/>
</dbReference>
<dbReference type="SUPFAM" id="SSF54427">
    <property type="entry name" value="NTF2-like"/>
    <property type="match status" value="1"/>
</dbReference>